<dbReference type="PRINTS" id="PR00205">
    <property type="entry name" value="CADHERIN"/>
</dbReference>
<evidence type="ECO:0000313" key="9">
    <source>
        <dbReference type="Proteomes" id="UP000038040"/>
    </source>
</evidence>
<accession>A0A0N4U8C3</accession>
<dbReference type="SMART" id="SM00112">
    <property type="entry name" value="CA"/>
    <property type="match status" value="8"/>
</dbReference>
<dbReference type="PANTHER" id="PTHR24026:SF126">
    <property type="entry name" value="PROTOCADHERIN FAT 4"/>
    <property type="match status" value="1"/>
</dbReference>
<dbReference type="Gene3D" id="2.60.40.60">
    <property type="entry name" value="Cadherins"/>
    <property type="match status" value="8"/>
</dbReference>
<comment type="subcellular location">
    <subcellularLocation>
        <location evidence="1">Membrane</location>
    </subcellularLocation>
</comment>
<reference evidence="10" key="1">
    <citation type="submission" date="2017-02" db="UniProtKB">
        <authorList>
            <consortium name="WormBaseParasite"/>
        </authorList>
    </citation>
    <scope>IDENTIFICATION</scope>
</reference>
<organism evidence="9 10">
    <name type="scientific">Dracunculus medinensis</name>
    <name type="common">Guinea worm</name>
    <dbReference type="NCBI Taxonomy" id="318479"/>
    <lineage>
        <taxon>Eukaryota</taxon>
        <taxon>Metazoa</taxon>
        <taxon>Ecdysozoa</taxon>
        <taxon>Nematoda</taxon>
        <taxon>Chromadorea</taxon>
        <taxon>Rhabditida</taxon>
        <taxon>Spirurina</taxon>
        <taxon>Dracunculoidea</taxon>
        <taxon>Dracunculidae</taxon>
        <taxon>Dracunculus</taxon>
    </lineage>
</organism>
<dbReference type="InterPro" id="IPR020894">
    <property type="entry name" value="Cadherin_CS"/>
</dbReference>
<dbReference type="PROSITE" id="PS50268">
    <property type="entry name" value="CADHERIN_2"/>
    <property type="match status" value="8"/>
</dbReference>
<keyword evidence="3" id="KW-0677">Repeat</keyword>
<evidence type="ECO:0000256" key="3">
    <source>
        <dbReference type="ARBA" id="ARBA00022737"/>
    </source>
</evidence>
<evidence type="ECO:0000259" key="8">
    <source>
        <dbReference type="PROSITE" id="PS50268"/>
    </source>
</evidence>
<keyword evidence="6" id="KW-0472">Membrane</keyword>
<evidence type="ECO:0000256" key="2">
    <source>
        <dbReference type="ARBA" id="ARBA00022692"/>
    </source>
</evidence>
<evidence type="ECO:0000256" key="6">
    <source>
        <dbReference type="ARBA" id="ARBA00023136"/>
    </source>
</evidence>
<dbReference type="InterPro" id="IPR015919">
    <property type="entry name" value="Cadherin-like_sf"/>
</dbReference>
<dbReference type="Pfam" id="PF00028">
    <property type="entry name" value="Cadherin"/>
    <property type="match status" value="3"/>
</dbReference>
<feature type="domain" description="Cadherin" evidence="8">
    <location>
        <begin position="157"/>
        <end position="239"/>
    </location>
</feature>
<keyword evidence="2" id="KW-0812">Transmembrane</keyword>
<dbReference type="CDD" id="cd11304">
    <property type="entry name" value="Cadherin_repeat"/>
    <property type="match status" value="8"/>
</dbReference>
<dbReference type="GO" id="GO:0005886">
    <property type="term" value="C:plasma membrane"/>
    <property type="evidence" value="ECO:0007669"/>
    <property type="project" value="UniProtKB-SubCell"/>
</dbReference>
<feature type="domain" description="Cadherin" evidence="8">
    <location>
        <begin position="860"/>
        <end position="960"/>
    </location>
</feature>
<feature type="domain" description="Cadherin" evidence="8">
    <location>
        <begin position="267"/>
        <end position="367"/>
    </location>
</feature>
<evidence type="ECO:0000256" key="4">
    <source>
        <dbReference type="ARBA" id="ARBA00022837"/>
    </source>
</evidence>
<feature type="domain" description="Cadherin" evidence="8">
    <location>
        <begin position="750"/>
        <end position="854"/>
    </location>
</feature>
<keyword evidence="5" id="KW-1133">Transmembrane helix</keyword>
<sequence length="1039" mass="116188">LDSFHQQAAMISLYAPILKTTSAEGFLSESAVMGTIVRISPSLHSDSLQITVEDRDLSPGMPPTIYEYILTGIGSSVFAVDQRGYVYLNVPSIDADPPSLSTYQLTVEAREVNTSPIRSSQPITITIHIINENDNAPIFSSPIYIASTPAFGPDRPVVEVIATDKDTGRFAEIEYKIVSVTEDAFAHFRYDSNSKKLIAMGALQPNVTYQIIIEATDGGGLSNQAFVLVHADPTNYPTYFDMNPNTLIPFGNIFSTKIPKMRKPSESIQTFVIEISEATPPHSVITSLGDNSRNDRIYYTITDGNSEKKFAINMDTGTIITTGTFDREETALYNLQIEVRSRMPDQHLYWTIIQVVVVDINDNAPIFMDPQPIRIRVDFNTVENIASNMMIGHLNVKDPDVGNNGRVQFKISPPMDKLFTINNDGVLFINGNIIKGHFGEHRVEVIACDNGNPPLESRADVIISINGRIPNLHQFTDVSPFANGWNPLEQQVPLSNEIKDATTTFTNRPSIPVEIVTTVGFQSSQQFIEPIRLAPIFEPNKLKLMVNENRENIQLATLHAFYSDGLPGTITYSMNSGDTSLFSVDSRNGILYLKRKLDAEAQNLRNDPNMNHYAVVLLDVADENDNNPKFTSNNYIFSVKSTSQAGTQIGQVLASDADKDKPNNEVRYSLVAEDDVEESYFDVEPATGIIFVKKDLSNLGREKVAFRIKANDRGSPSLFSETNVLINIENSLNNHATVRNFASRNFVKFSQRNYSTSVSEAVRPPYLAMVLPLLNKPNDGRFISCSIVSGNENDVFGISVGVDGNCELRIQMKLDREMLDEYQLNVSVQSDSPYADFTLISIKVTDENDNKPEIITDNQDEQKLFAILKSDSQAATNVTTIQAFDADTGNNSKIKYSLDRFLPDYKHFAINQMGTIVINDDIRRIIQGGHEPYFHLKVFACDSPMNSGELCSSRDLFINLIKDVHRFMIIGEHINKENFISHEKELKNAVRRLIEPCSKVMIEKVIEKISPNGELSQLQIYCYAINPLSNKICKKWEFK</sequence>
<proteinExistence type="predicted"/>
<dbReference type="AlphaFoldDB" id="A0A0N4U8C3"/>
<dbReference type="SUPFAM" id="SSF49313">
    <property type="entry name" value="Cadherin-like"/>
    <property type="match status" value="8"/>
</dbReference>
<keyword evidence="4 7" id="KW-0106">Calcium</keyword>
<dbReference type="InterPro" id="IPR002126">
    <property type="entry name" value="Cadherin-like_dom"/>
</dbReference>
<dbReference type="FunFam" id="2.60.40.60:FF:000021">
    <property type="entry name" value="FAT atypical cadherin 1"/>
    <property type="match status" value="1"/>
</dbReference>
<dbReference type="WBParaSite" id="DME_0000328601-mRNA-1">
    <property type="protein sequence ID" value="DME_0000328601-mRNA-1"/>
    <property type="gene ID" value="DME_0000328601"/>
</dbReference>
<dbReference type="PANTHER" id="PTHR24026">
    <property type="entry name" value="FAT ATYPICAL CADHERIN-RELATED"/>
    <property type="match status" value="1"/>
</dbReference>
<feature type="domain" description="Cadherin" evidence="8">
    <location>
        <begin position="383"/>
        <end position="482"/>
    </location>
</feature>
<feature type="domain" description="Cadherin" evidence="8">
    <location>
        <begin position="538"/>
        <end position="630"/>
    </location>
</feature>
<dbReference type="PROSITE" id="PS00232">
    <property type="entry name" value="CADHERIN_1"/>
    <property type="match status" value="2"/>
</dbReference>
<name>A0A0N4U8C3_DRAME</name>
<protein>
    <submittedName>
        <fullName evidence="10">Cadherin-23</fullName>
    </submittedName>
</protein>
<feature type="domain" description="Cadherin" evidence="8">
    <location>
        <begin position="631"/>
        <end position="741"/>
    </location>
</feature>
<evidence type="ECO:0000256" key="7">
    <source>
        <dbReference type="PROSITE-ProRule" id="PRU00043"/>
    </source>
</evidence>
<dbReference type="GO" id="GO:0007156">
    <property type="term" value="P:homophilic cell adhesion via plasma membrane adhesion molecules"/>
    <property type="evidence" value="ECO:0007669"/>
    <property type="project" value="InterPro"/>
</dbReference>
<evidence type="ECO:0000256" key="1">
    <source>
        <dbReference type="ARBA" id="ARBA00004370"/>
    </source>
</evidence>
<evidence type="ECO:0000313" key="10">
    <source>
        <dbReference type="WBParaSite" id="DME_0000328601-mRNA-1"/>
    </source>
</evidence>
<dbReference type="GO" id="GO:0005509">
    <property type="term" value="F:calcium ion binding"/>
    <property type="evidence" value="ECO:0007669"/>
    <property type="project" value="UniProtKB-UniRule"/>
</dbReference>
<feature type="domain" description="Cadherin" evidence="8">
    <location>
        <begin position="19"/>
        <end position="139"/>
    </location>
</feature>
<dbReference type="Proteomes" id="UP000038040">
    <property type="component" value="Unplaced"/>
</dbReference>
<evidence type="ECO:0000256" key="5">
    <source>
        <dbReference type="ARBA" id="ARBA00022989"/>
    </source>
</evidence>